<organism evidence="2">
    <name type="scientific">Saccharomyces cerevisiae (strain Lalvin EC1118 / Prise de mousse)</name>
    <name type="common">Baker's yeast</name>
    <dbReference type="NCBI Taxonomy" id="643680"/>
    <lineage>
        <taxon>Eukaryota</taxon>
        <taxon>Fungi</taxon>
        <taxon>Dikarya</taxon>
        <taxon>Ascomycota</taxon>
        <taxon>Saccharomycotina</taxon>
        <taxon>Saccharomycetes</taxon>
        <taxon>Saccharomycetales</taxon>
        <taxon>Saccharomycetaceae</taxon>
        <taxon>Saccharomyces</taxon>
    </lineage>
</organism>
<evidence type="ECO:0000256" key="1">
    <source>
        <dbReference type="SAM" id="Phobius"/>
    </source>
</evidence>
<reference evidence="2" key="1">
    <citation type="journal article" date="2009" name="Proc. Natl. Acad. Sci. U.S.A.">
        <title>Eukaryote-to-eukaryote gene transfer events revealed by the genome sequence of the wine yeast Saccharomyces cerevisiae EC1118.</title>
        <authorList>
            <person name="Novo M."/>
            <person name="Bigey F."/>
            <person name="Beyne E."/>
            <person name="Galeote V."/>
            <person name="Gavory F."/>
            <person name="Mallet S."/>
            <person name="Cambot B."/>
            <person name="Legras J.L."/>
            <person name="Wincker P."/>
            <person name="Casaregola S."/>
            <person name="Dequin S."/>
        </authorList>
    </citation>
    <scope>NUCLEOTIDE SEQUENCE [LARGE SCALE GENOMIC DNA]</scope>
    <source>
        <strain evidence="2">Lalvin EC1118</strain>
        <strain>Lalvin EC1118 / Prise de mousse</strain>
    </source>
</reference>
<keyword evidence="1" id="KW-0812">Transmembrane</keyword>
<protein>
    <submittedName>
        <fullName evidence="2">EC1118_1E8_3136p</fullName>
    </submittedName>
</protein>
<dbReference type="AlphaFoldDB" id="C8Z7I8"/>
<accession>C8Z7I8</accession>
<dbReference type="EMBL" id="FN393067">
    <property type="protein sequence ID" value="CAY79354.1"/>
    <property type="molecule type" value="Genomic_DNA"/>
</dbReference>
<gene>
    <name evidence="2" type="ORF">EC1118_1E8_3136g</name>
</gene>
<sequence length="118" mass="13421">MIVIFCVIVKCEFFCIFTFIFGCFIIEADLWPAVFVACCTIIKMGRCNMCIFITAIIFKLKCIFKGRHGSMPIAMKSSRHNYQLTFLFKVNCVFISLPGGNKGFLLRLLSLAQPPVNF</sequence>
<keyword evidence="1" id="KW-1133">Transmembrane helix</keyword>
<dbReference type="HOGENOM" id="CLU_2074988_0_0_1"/>
<name>C8Z7I8_YEAS8</name>
<evidence type="ECO:0000313" key="2">
    <source>
        <dbReference type="EMBL" id="CAY79354.1"/>
    </source>
</evidence>
<keyword evidence="1" id="KW-0472">Membrane</keyword>
<feature type="transmembrane region" description="Helical" evidence="1">
    <location>
        <begin position="7"/>
        <end position="28"/>
    </location>
</feature>
<proteinExistence type="predicted"/>